<reference evidence="2 3" key="1">
    <citation type="submission" date="2019-02" db="EMBL/GenBank/DDBJ databases">
        <title>Genome sequencing of the rare red list fungi Phlebia centrifuga.</title>
        <authorList>
            <person name="Buettner E."/>
            <person name="Kellner H."/>
        </authorList>
    </citation>
    <scope>NUCLEOTIDE SEQUENCE [LARGE SCALE GENOMIC DNA]</scope>
    <source>
        <strain evidence="2 3">DSM 108282</strain>
    </source>
</reference>
<organism evidence="2 3">
    <name type="scientific">Hermanssonia centrifuga</name>
    <dbReference type="NCBI Taxonomy" id="98765"/>
    <lineage>
        <taxon>Eukaryota</taxon>
        <taxon>Fungi</taxon>
        <taxon>Dikarya</taxon>
        <taxon>Basidiomycota</taxon>
        <taxon>Agaricomycotina</taxon>
        <taxon>Agaricomycetes</taxon>
        <taxon>Polyporales</taxon>
        <taxon>Meruliaceae</taxon>
        <taxon>Hermanssonia</taxon>
    </lineage>
</organism>
<keyword evidence="3" id="KW-1185">Reference proteome</keyword>
<dbReference type="AlphaFoldDB" id="A0A4S4KP76"/>
<dbReference type="InterPro" id="IPR021102">
    <property type="entry name" value="PNGase_A"/>
</dbReference>
<dbReference type="Pfam" id="PF25156">
    <property type="entry name" value="PNGase_A_C"/>
    <property type="match status" value="2"/>
</dbReference>
<dbReference type="InterPro" id="IPR056948">
    <property type="entry name" value="PNGaseA_N"/>
</dbReference>
<dbReference type="EMBL" id="SGPJ01000073">
    <property type="protein sequence ID" value="THG99637.1"/>
    <property type="molecule type" value="Genomic_DNA"/>
</dbReference>
<feature type="domain" description="Peptide N-acetyl-beta-D-glucosaminyl asparaginase amidase A N-terminal" evidence="1">
    <location>
        <begin position="208"/>
        <end position="533"/>
    </location>
</feature>
<protein>
    <recommendedName>
        <fullName evidence="1">Peptide N-acetyl-beta-D-glucosaminyl asparaginase amidase A N-terminal domain-containing protein</fullName>
    </recommendedName>
</protein>
<accession>A0A4S4KP76</accession>
<name>A0A4S4KP76_9APHY</name>
<evidence type="ECO:0000313" key="3">
    <source>
        <dbReference type="Proteomes" id="UP000309038"/>
    </source>
</evidence>
<proteinExistence type="predicted"/>
<comment type="caution">
    <text evidence="2">The sequence shown here is derived from an EMBL/GenBank/DDBJ whole genome shotgun (WGS) entry which is preliminary data.</text>
</comment>
<evidence type="ECO:0000313" key="2">
    <source>
        <dbReference type="EMBL" id="THG99637.1"/>
    </source>
</evidence>
<dbReference type="Pfam" id="PF12222">
    <property type="entry name" value="PNGaseA"/>
    <property type="match status" value="1"/>
</dbReference>
<sequence length="644" mass="69677">MIVYDVQPYAHTSTSGTVAKNGDLDFTVKANRDIHIESNIITGDGEKIQVVWSQSLSFTNVQTYSGNATIQQSSSGSVSSTHNGVPSLVDIFSFPFNVDFTYLASDYSNWTTSIDHSYNRVSLVDSILVEATIKERQTAAAFFQLASTGNFGNGTSSTTFSYVDLKGNIYTREVTSLNSTVTSDHQGAFVFAWLARSAALVDFQVAQPPPLPKNAKQCTIQILQRTFGFSFGDPEIVEFTPPTDCGAVGSWAGVSLNFTVTSNGTQFDRLGIFTFQNVEIWRTSTPEPIPGDGIIWTYLKDVTRYIPLFEKPGTFILQLDNLLETGLDGQYASTLDATFFESSAQNPPAPRADVIIPVTTLANDTGNDASVPPVFSLNVTVPRNAVEIYAELQASGNGNEEFWYFNTANEFIPDLPSGTTFGDGPFREVRLLVDGQVAGVAFPYAVIFTGGIIPTAWSPITSYGALDLPTYFLDLTPFVPVLTDGNPHNLSIDVVSAESDHTINQNWFVSGSLQVKTDPSSKPTTGKITVYDASPFAVTSTTGSVGTNGDVNVTVQATRNIHIESEFTSGSGKTTHVVWTQALSYSNTQNYLDNTFIQNVQQIASGSFLSTHNGVATLVDDFSYPLDINLTVTSPDGSSCKNSY</sequence>
<gene>
    <name evidence="2" type="ORF">EW026_g2753</name>
</gene>
<dbReference type="Proteomes" id="UP000309038">
    <property type="component" value="Unassembled WGS sequence"/>
</dbReference>
<evidence type="ECO:0000259" key="1">
    <source>
        <dbReference type="Pfam" id="PF12222"/>
    </source>
</evidence>
<dbReference type="PANTHER" id="PTHR31104">
    <property type="entry name" value="PEPTIDE-N4-(N-ACETYL-BETA-GLUCOSAMINYL)ASPARAGINE AMIDASE A PROTEIN"/>
    <property type="match status" value="1"/>
</dbReference>